<proteinExistence type="inferred from homology"/>
<keyword evidence="5" id="KW-0998">Cell outer membrane</keyword>
<dbReference type="Proteomes" id="UP001610063">
    <property type="component" value="Unassembled WGS sequence"/>
</dbReference>
<dbReference type="Pfam" id="PF07980">
    <property type="entry name" value="SusD_RagB"/>
    <property type="match status" value="1"/>
</dbReference>
<name>A0ABW7NBL1_9BACT</name>
<dbReference type="Gene3D" id="1.25.40.390">
    <property type="match status" value="1"/>
</dbReference>
<evidence type="ECO:0000256" key="1">
    <source>
        <dbReference type="ARBA" id="ARBA00004442"/>
    </source>
</evidence>
<keyword evidence="9" id="KW-1185">Reference proteome</keyword>
<evidence type="ECO:0000313" key="9">
    <source>
        <dbReference type="Proteomes" id="UP001610063"/>
    </source>
</evidence>
<organism evidence="8 9">
    <name type="scientific">Marinoscillum luteum</name>
    <dbReference type="NCBI Taxonomy" id="861051"/>
    <lineage>
        <taxon>Bacteria</taxon>
        <taxon>Pseudomonadati</taxon>
        <taxon>Bacteroidota</taxon>
        <taxon>Cytophagia</taxon>
        <taxon>Cytophagales</taxon>
        <taxon>Reichenbachiellaceae</taxon>
        <taxon>Marinoscillum</taxon>
    </lineage>
</organism>
<protein>
    <submittedName>
        <fullName evidence="8">RagB/SusD family nutrient uptake outer membrane protein</fullName>
    </submittedName>
</protein>
<dbReference type="InterPro" id="IPR011990">
    <property type="entry name" value="TPR-like_helical_dom_sf"/>
</dbReference>
<feature type="domain" description="RagB/SusD" evidence="6">
    <location>
        <begin position="261"/>
        <end position="509"/>
    </location>
</feature>
<dbReference type="CDD" id="cd08977">
    <property type="entry name" value="SusD"/>
    <property type="match status" value="1"/>
</dbReference>
<evidence type="ECO:0000256" key="5">
    <source>
        <dbReference type="ARBA" id="ARBA00023237"/>
    </source>
</evidence>
<comment type="similarity">
    <text evidence="2">Belongs to the SusD family.</text>
</comment>
<feature type="domain" description="SusD-like N-terminal" evidence="7">
    <location>
        <begin position="97"/>
        <end position="215"/>
    </location>
</feature>
<evidence type="ECO:0000259" key="6">
    <source>
        <dbReference type="Pfam" id="PF07980"/>
    </source>
</evidence>
<dbReference type="SUPFAM" id="SSF48452">
    <property type="entry name" value="TPR-like"/>
    <property type="match status" value="1"/>
</dbReference>
<comment type="caution">
    <text evidence="8">The sequence shown here is derived from an EMBL/GenBank/DDBJ whole genome shotgun (WGS) entry which is preliminary data.</text>
</comment>
<dbReference type="InterPro" id="IPR033985">
    <property type="entry name" value="SusD-like_N"/>
</dbReference>
<dbReference type="EMBL" id="JBIPKE010000019">
    <property type="protein sequence ID" value="MFH6984928.1"/>
    <property type="molecule type" value="Genomic_DNA"/>
</dbReference>
<dbReference type="Pfam" id="PF14322">
    <property type="entry name" value="SusD-like_3"/>
    <property type="match status" value="1"/>
</dbReference>
<evidence type="ECO:0000256" key="4">
    <source>
        <dbReference type="ARBA" id="ARBA00023136"/>
    </source>
</evidence>
<dbReference type="PROSITE" id="PS51257">
    <property type="entry name" value="PROKAR_LIPOPROTEIN"/>
    <property type="match status" value="1"/>
</dbReference>
<dbReference type="InterPro" id="IPR012944">
    <property type="entry name" value="SusD_RagB_dom"/>
</dbReference>
<keyword evidence="3" id="KW-0732">Signal</keyword>
<evidence type="ECO:0000313" key="8">
    <source>
        <dbReference type="EMBL" id="MFH6984928.1"/>
    </source>
</evidence>
<sequence>MKKIFIYIAIIGGGCFGCEDKLDIENPNEPNVGLFWETGEDAEKGVNAIYSTLHKGSISRWMPMLYSTRADIGESRSPWTDLSNALDKFIQPDYNFDPVSGVFADNYVGIFRANQVLDNVPAIEMEKSEKDVLLGQAYFLRALFYYHLATLYGNVPMLLKTSEPQDYPPNSTQAEVFEQIISDLELAVPMLPARYADAADLGRVTKGAAYALLAKAHMQLGQYQAALPALQWLVDGEGGDIYNLVANYRDNFLITTENNVESVFEWQFAENPNEFTDNDIQTPNHNYGTSLAQFTAPVGIGWSDAEARRWIIYEFDELTVSGDRDPRVAASFLFDSTDINGPDATMIYGQSFSSRYGTGPDSKRVWVRKFLNDHWKNQEGYRSPNNYRYIRYSDVLLMYAECLNATGSTPAAYPHVDRVRQRAGLQPLSVVRPGLNQAAFLEQLKHERLLELAGEGHRWNDLARWGDLGPGLAVNDPAFANFEVGKHELLPIPQLDIDANPNLEQNPKW</sequence>
<gene>
    <name evidence="8" type="ORF">ACHKAR_15845</name>
</gene>
<accession>A0ABW7NBL1</accession>
<evidence type="ECO:0000259" key="7">
    <source>
        <dbReference type="Pfam" id="PF14322"/>
    </source>
</evidence>
<keyword evidence="4" id="KW-0472">Membrane</keyword>
<evidence type="ECO:0000256" key="2">
    <source>
        <dbReference type="ARBA" id="ARBA00006275"/>
    </source>
</evidence>
<reference evidence="8 9" key="1">
    <citation type="journal article" date="2013" name="Int. J. Syst. Evol. Microbiol.">
        <title>Marinoscillum luteum sp. nov., isolated from marine sediment.</title>
        <authorList>
            <person name="Cha I.T."/>
            <person name="Park S.J."/>
            <person name="Kim S.J."/>
            <person name="Kim J.G."/>
            <person name="Jung M.Y."/>
            <person name="Shin K.S."/>
            <person name="Kwon K.K."/>
            <person name="Yang S.H."/>
            <person name="Seo Y.S."/>
            <person name="Rhee S.K."/>
        </authorList>
    </citation>
    <scope>NUCLEOTIDE SEQUENCE [LARGE SCALE GENOMIC DNA]</scope>
    <source>
        <strain evidence="8 9">KCTC 23939</strain>
    </source>
</reference>
<evidence type="ECO:0000256" key="3">
    <source>
        <dbReference type="ARBA" id="ARBA00022729"/>
    </source>
</evidence>
<dbReference type="RefSeq" id="WP_395418363.1">
    <property type="nucleotide sequence ID" value="NZ_JBIPKE010000019.1"/>
</dbReference>
<comment type="subcellular location">
    <subcellularLocation>
        <location evidence="1">Cell outer membrane</location>
    </subcellularLocation>
</comment>